<keyword evidence="5" id="KW-0997">Cell inner membrane</keyword>
<organism evidence="10 11">
    <name type="scientific">Catenovulum agarivorans DS-2</name>
    <dbReference type="NCBI Taxonomy" id="1328313"/>
    <lineage>
        <taxon>Bacteria</taxon>
        <taxon>Pseudomonadati</taxon>
        <taxon>Pseudomonadota</taxon>
        <taxon>Gammaproteobacteria</taxon>
        <taxon>Alteromonadales</taxon>
        <taxon>Alteromonadaceae</taxon>
        <taxon>Catenovulum</taxon>
    </lineage>
</organism>
<evidence type="ECO:0000256" key="6">
    <source>
        <dbReference type="ARBA" id="ARBA00022692"/>
    </source>
</evidence>
<comment type="subcellular location">
    <subcellularLocation>
        <location evidence="1">Cell inner membrane</location>
        <topology evidence="1">Multi-pass membrane protein</topology>
    </subcellularLocation>
</comment>
<dbReference type="AlphaFoldDB" id="W7QDN7"/>
<dbReference type="RefSeq" id="WP_035013692.1">
    <property type="nucleotide sequence ID" value="NZ_ARZY01000007.1"/>
</dbReference>
<gene>
    <name evidence="10" type="ORF">DS2_05605</name>
</gene>
<protein>
    <recommendedName>
        <fullName evidence="3">UPF0208 membrane protein YfbV</fullName>
    </recommendedName>
</protein>
<evidence type="ECO:0000256" key="5">
    <source>
        <dbReference type="ARBA" id="ARBA00022519"/>
    </source>
</evidence>
<feature type="transmembrane region" description="Helical" evidence="9">
    <location>
        <begin position="68"/>
        <end position="86"/>
    </location>
</feature>
<keyword evidence="7 9" id="KW-1133">Transmembrane helix</keyword>
<keyword evidence="4" id="KW-1003">Cell membrane</keyword>
<evidence type="ECO:0000256" key="3">
    <source>
        <dbReference type="ARBA" id="ARBA00018831"/>
    </source>
</evidence>
<evidence type="ECO:0000256" key="9">
    <source>
        <dbReference type="SAM" id="Phobius"/>
    </source>
</evidence>
<keyword evidence="11" id="KW-1185">Reference proteome</keyword>
<evidence type="ECO:0000256" key="1">
    <source>
        <dbReference type="ARBA" id="ARBA00004429"/>
    </source>
</evidence>
<dbReference type="OrthoDB" id="7066670at2"/>
<reference evidence="10 11" key="1">
    <citation type="journal article" date="2014" name="Genome Announc.">
        <title>Draft Genome Sequence of the Agar-Degrading Bacterium Catenovulum sp. Strain DS-2, Isolated from Intestines of Haliotis diversicolor.</title>
        <authorList>
            <person name="Shan D."/>
            <person name="Li X."/>
            <person name="Gu Z."/>
            <person name="Wei G."/>
            <person name="Gao Z."/>
            <person name="Shao Z."/>
        </authorList>
    </citation>
    <scope>NUCLEOTIDE SEQUENCE [LARGE SCALE GENOMIC DNA]</scope>
    <source>
        <strain evidence="10 11">DS-2</strain>
    </source>
</reference>
<dbReference type="EMBL" id="ARZY01000007">
    <property type="protein sequence ID" value="EWH11019.1"/>
    <property type="molecule type" value="Genomic_DNA"/>
</dbReference>
<evidence type="ECO:0000256" key="8">
    <source>
        <dbReference type="ARBA" id="ARBA00023136"/>
    </source>
</evidence>
<evidence type="ECO:0000256" key="4">
    <source>
        <dbReference type="ARBA" id="ARBA00022475"/>
    </source>
</evidence>
<evidence type="ECO:0000313" key="10">
    <source>
        <dbReference type="EMBL" id="EWH11019.1"/>
    </source>
</evidence>
<keyword evidence="8 9" id="KW-0472">Membrane</keyword>
<proteinExistence type="inferred from homology"/>
<accession>W7QDN7</accession>
<evidence type="ECO:0000256" key="2">
    <source>
        <dbReference type="ARBA" id="ARBA00009474"/>
    </source>
</evidence>
<dbReference type="Pfam" id="PF04217">
    <property type="entry name" value="DUF412"/>
    <property type="match status" value="1"/>
</dbReference>
<dbReference type="InterPro" id="IPR007334">
    <property type="entry name" value="UPF0208"/>
</dbReference>
<dbReference type="eggNOG" id="COG3092">
    <property type="taxonomic scope" value="Bacteria"/>
</dbReference>
<comment type="caution">
    <text evidence="10">The sequence shown here is derived from an EMBL/GenBank/DDBJ whole genome shotgun (WGS) entry which is preliminary data.</text>
</comment>
<dbReference type="NCBIfam" id="NF002493">
    <property type="entry name" value="PRK01816.1"/>
    <property type="match status" value="1"/>
</dbReference>
<keyword evidence="6 9" id="KW-0812">Transmembrane</keyword>
<dbReference type="GO" id="GO:0005886">
    <property type="term" value="C:plasma membrane"/>
    <property type="evidence" value="ECO:0007669"/>
    <property type="project" value="UniProtKB-SubCell"/>
</dbReference>
<dbReference type="STRING" id="1328313.DS2_05605"/>
<sequence>MLSNLFHDVVTGHQYSKKWPVKPQLYAIFPECRVIKATQFAVMVLPIIAIASFCLQIVVLGYEFMPQALAMACLILSMPLQGYYWLGRRAQQPLPVSLVNWYGQLEGKLLERGVTVETNSAKLKYADMATLLNLAFKELEKGWWQEWF</sequence>
<dbReference type="Proteomes" id="UP000019276">
    <property type="component" value="Unassembled WGS sequence"/>
</dbReference>
<name>W7QDN7_9ALTE</name>
<comment type="similarity">
    <text evidence="2">Belongs to the UPF0208 family.</text>
</comment>
<dbReference type="PATRIC" id="fig|1328313.3.peg.1156"/>
<feature type="transmembrane region" description="Helical" evidence="9">
    <location>
        <begin position="40"/>
        <end position="62"/>
    </location>
</feature>
<evidence type="ECO:0000256" key="7">
    <source>
        <dbReference type="ARBA" id="ARBA00022989"/>
    </source>
</evidence>
<evidence type="ECO:0000313" key="11">
    <source>
        <dbReference type="Proteomes" id="UP000019276"/>
    </source>
</evidence>